<protein>
    <submittedName>
        <fullName evidence="1">Uncharacterized protein</fullName>
    </submittedName>
</protein>
<name>A0A918CHS0_9DEIO</name>
<comment type="caution">
    <text evidence="1">The sequence shown here is derived from an EMBL/GenBank/DDBJ whole genome shotgun (WGS) entry which is preliminary data.</text>
</comment>
<sequence length="59" mass="6512">MFSHLRAPRRPDHGSSIVEQIDPFIGAHAVSLLMRPDVATRARSLLRVRAAHSLELTPG</sequence>
<gene>
    <name evidence="1" type="ORF">GCM10008957_40820</name>
</gene>
<accession>A0A918CHS0</accession>
<dbReference type="AlphaFoldDB" id="A0A918CHS0"/>
<evidence type="ECO:0000313" key="1">
    <source>
        <dbReference type="EMBL" id="GGR24967.1"/>
    </source>
</evidence>
<dbReference type="EMBL" id="BMQL01000034">
    <property type="protein sequence ID" value="GGR24967.1"/>
    <property type="molecule type" value="Genomic_DNA"/>
</dbReference>
<evidence type="ECO:0000313" key="2">
    <source>
        <dbReference type="Proteomes" id="UP000603865"/>
    </source>
</evidence>
<dbReference type="Proteomes" id="UP000603865">
    <property type="component" value="Unassembled WGS sequence"/>
</dbReference>
<reference evidence="1" key="2">
    <citation type="submission" date="2020-09" db="EMBL/GenBank/DDBJ databases">
        <authorList>
            <person name="Sun Q."/>
            <person name="Ohkuma M."/>
        </authorList>
    </citation>
    <scope>NUCLEOTIDE SEQUENCE</scope>
    <source>
        <strain evidence="1">JCM 31311</strain>
    </source>
</reference>
<proteinExistence type="predicted"/>
<organism evidence="1 2">
    <name type="scientific">Deinococcus ruber</name>
    <dbReference type="NCBI Taxonomy" id="1848197"/>
    <lineage>
        <taxon>Bacteria</taxon>
        <taxon>Thermotogati</taxon>
        <taxon>Deinococcota</taxon>
        <taxon>Deinococci</taxon>
        <taxon>Deinococcales</taxon>
        <taxon>Deinococcaceae</taxon>
        <taxon>Deinococcus</taxon>
    </lineage>
</organism>
<reference evidence="1" key="1">
    <citation type="journal article" date="2014" name="Int. J. Syst. Evol. Microbiol.">
        <title>Complete genome sequence of Corynebacterium casei LMG S-19264T (=DSM 44701T), isolated from a smear-ripened cheese.</title>
        <authorList>
            <consortium name="US DOE Joint Genome Institute (JGI-PGF)"/>
            <person name="Walter F."/>
            <person name="Albersmeier A."/>
            <person name="Kalinowski J."/>
            <person name="Ruckert C."/>
        </authorList>
    </citation>
    <scope>NUCLEOTIDE SEQUENCE</scope>
    <source>
        <strain evidence="1">JCM 31311</strain>
    </source>
</reference>
<keyword evidence="2" id="KW-1185">Reference proteome</keyword>